<proteinExistence type="predicted"/>
<feature type="domain" description="DUF6818" evidence="1">
    <location>
        <begin position="86"/>
        <end position="151"/>
    </location>
</feature>
<organism evidence="2 3">
    <name type="scientific">Phytophthora aleatoria</name>
    <dbReference type="NCBI Taxonomy" id="2496075"/>
    <lineage>
        <taxon>Eukaryota</taxon>
        <taxon>Sar</taxon>
        <taxon>Stramenopiles</taxon>
        <taxon>Oomycota</taxon>
        <taxon>Peronosporomycetes</taxon>
        <taxon>Peronosporales</taxon>
        <taxon>Peronosporaceae</taxon>
        <taxon>Phytophthora</taxon>
    </lineage>
</organism>
<evidence type="ECO:0000259" key="1">
    <source>
        <dbReference type="Pfam" id="PF20681"/>
    </source>
</evidence>
<comment type="caution">
    <text evidence="2">The sequence shown here is derived from an EMBL/GenBank/DDBJ whole genome shotgun (WGS) entry which is preliminary data.</text>
</comment>
<accession>A0A8J5MCC6</accession>
<protein>
    <recommendedName>
        <fullName evidence="1">DUF6818 domain-containing protein</fullName>
    </recommendedName>
</protein>
<evidence type="ECO:0000313" key="2">
    <source>
        <dbReference type="EMBL" id="KAG6944221.1"/>
    </source>
</evidence>
<gene>
    <name evidence="2" type="ORF">JG688_00017196</name>
</gene>
<dbReference type="EMBL" id="JAENGY010002438">
    <property type="protein sequence ID" value="KAG6944221.1"/>
    <property type="molecule type" value="Genomic_DNA"/>
</dbReference>
<evidence type="ECO:0000313" key="3">
    <source>
        <dbReference type="Proteomes" id="UP000709295"/>
    </source>
</evidence>
<dbReference type="Pfam" id="PF20681">
    <property type="entry name" value="DUF6818"/>
    <property type="match status" value="1"/>
</dbReference>
<dbReference type="Proteomes" id="UP000709295">
    <property type="component" value="Unassembled WGS sequence"/>
</dbReference>
<sequence length="192" mass="21858">MALGSLLLAVKAWATGLCRRRLPESLEELLHKSTLQKVCHRDVLHNRMDVVIKLTMSLKMTKKQGSTNYTYAGQRRLLEIVQAILPTCKTGWEVVTAAYNATETTSWNRRGCISLRRKFTSLNEEYKDAQAPRVDPPQLATDAKMARVLIQRRVYQDNNQVLSYWGGCLALRYSTASLRTDDIQHGNTIKSF</sequence>
<dbReference type="InterPro" id="IPR049203">
    <property type="entry name" value="DUF6818"/>
</dbReference>
<dbReference type="AlphaFoldDB" id="A0A8J5MCC6"/>
<dbReference type="PANTHER" id="PTHR34409:SF1">
    <property type="entry name" value="MYB-LIKE DOMAIN-CONTAINING PROTEIN"/>
    <property type="match status" value="1"/>
</dbReference>
<dbReference type="PANTHER" id="PTHR34409">
    <property type="entry name" value="SET DOMAIN-CONTAINING PROTEIN"/>
    <property type="match status" value="1"/>
</dbReference>
<name>A0A8J5MCC6_9STRA</name>
<keyword evidence="3" id="KW-1185">Reference proteome</keyword>
<reference evidence="2" key="1">
    <citation type="submission" date="2021-01" db="EMBL/GenBank/DDBJ databases">
        <title>Phytophthora aleatoria, a newly-described species from Pinus radiata is distinct from Phytophthora cactorum isolates based on comparative genomics.</title>
        <authorList>
            <person name="Mcdougal R."/>
            <person name="Panda P."/>
            <person name="Williams N."/>
            <person name="Studholme D.J."/>
        </authorList>
    </citation>
    <scope>NUCLEOTIDE SEQUENCE</scope>
    <source>
        <strain evidence="2">NZFS 4037</strain>
    </source>
</reference>